<keyword evidence="3" id="KW-0237">DNA synthesis</keyword>
<feature type="compositionally biased region" description="Low complexity" evidence="6">
    <location>
        <begin position="179"/>
        <end position="188"/>
    </location>
</feature>
<evidence type="ECO:0000256" key="3">
    <source>
        <dbReference type="ARBA" id="ARBA00022634"/>
    </source>
</evidence>
<dbReference type="Pfam" id="PF12637">
    <property type="entry name" value="TSCPD"/>
    <property type="match status" value="1"/>
</dbReference>
<dbReference type="EC" id="1.17.4.1" evidence="2"/>
<protein>
    <recommendedName>
        <fullName evidence="2">ribonucleoside-diphosphate reductase</fullName>
        <ecNumber evidence="2">1.17.4.1</ecNumber>
    </recommendedName>
</protein>
<evidence type="ECO:0000256" key="2">
    <source>
        <dbReference type="ARBA" id="ARBA00012274"/>
    </source>
</evidence>
<evidence type="ECO:0000256" key="5">
    <source>
        <dbReference type="ARBA" id="ARBA00047754"/>
    </source>
</evidence>
<gene>
    <name evidence="8" type="ORF">GCM10010384_22440</name>
</gene>
<comment type="similarity">
    <text evidence="1">Belongs to the ribonucleoside diphosphate reductase class-2 family.</text>
</comment>
<comment type="catalytic activity">
    <reaction evidence="5">
        <text>a 2'-deoxyribonucleoside 5'-diphosphate + [thioredoxin]-disulfide + H2O = a ribonucleoside 5'-diphosphate + [thioredoxin]-dithiol</text>
        <dbReference type="Rhea" id="RHEA:23252"/>
        <dbReference type="Rhea" id="RHEA-COMP:10698"/>
        <dbReference type="Rhea" id="RHEA-COMP:10700"/>
        <dbReference type="ChEBI" id="CHEBI:15377"/>
        <dbReference type="ChEBI" id="CHEBI:29950"/>
        <dbReference type="ChEBI" id="CHEBI:50058"/>
        <dbReference type="ChEBI" id="CHEBI:57930"/>
        <dbReference type="ChEBI" id="CHEBI:73316"/>
        <dbReference type="EC" id="1.17.4.1"/>
    </reaction>
</comment>
<sequence length="188" mass="20280">MTEWFEGKATRATGKEQAPQPALPSPLKRMNSMTRSFTVGEGKGYLTVARTPAGRVAEVTVRMAKQGSTLAGMMDAFSSTVTRSLQHGVPLEVLVADYVGTRFEPSGLTDDPEIRQAGSVIDYVGRRLALDHLSHEARAQLGVLTTAERAARAARPAEDRTANHPRYRFRPAPAPPPADSRTAPSAAR</sequence>
<feature type="region of interest" description="Disordered" evidence="6">
    <location>
        <begin position="1"/>
        <end position="28"/>
    </location>
</feature>
<dbReference type="EMBL" id="BMWE01000005">
    <property type="protein sequence ID" value="GGY15993.1"/>
    <property type="molecule type" value="Genomic_DNA"/>
</dbReference>
<organism evidence="8 9">
    <name type="scientific">Streptomyces djakartensis</name>
    <dbReference type="NCBI Taxonomy" id="68193"/>
    <lineage>
        <taxon>Bacteria</taxon>
        <taxon>Bacillati</taxon>
        <taxon>Actinomycetota</taxon>
        <taxon>Actinomycetes</taxon>
        <taxon>Kitasatosporales</taxon>
        <taxon>Streptomycetaceae</taxon>
        <taxon>Streptomyces</taxon>
    </lineage>
</organism>
<feature type="region of interest" description="Disordered" evidence="6">
    <location>
        <begin position="146"/>
        <end position="188"/>
    </location>
</feature>
<evidence type="ECO:0000313" key="8">
    <source>
        <dbReference type="EMBL" id="GGY15993.1"/>
    </source>
</evidence>
<dbReference type="InterPro" id="IPR024434">
    <property type="entry name" value="TSCPD_dom"/>
</dbReference>
<proteinExistence type="inferred from homology"/>
<feature type="compositionally biased region" description="Basic and acidic residues" evidence="6">
    <location>
        <begin position="149"/>
        <end position="162"/>
    </location>
</feature>
<evidence type="ECO:0000313" key="9">
    <source>
        <dbReference type="Proteomes" id="UP000653308"/>
    </source>
</evidence>
<dbReference type="Proteomes" id="UP000653308">
    <property type="component" value="Unassembled WGS sequence"/>
</dbReference>
<keyword evidence="9" id="KW-1185">Reference proteome</keyword>
<evidence type="ECO:0000256" key="4">
    <source>
        <dbReference type="ARBA" id="ARBA00022741"/>
    </source>
</evidence>
<comment type="caution">
    <text evidence="8">The sequence shown here is derived from an EMBL/GenBank/DDBJ whole genome shotgun (WGS) entry which is preliminary data.</text>
</comment>
<feature type="domain" description="TSCPD" evidence="7">
    <location>
        <begin position="29"/>
        <end position="130"/>
    </location>
</feature>
<evidence type="ECO:0000256" key="1">
    <source>
        <dbReference type="ARBA" id="ARBA00007405"/>
    </source>
</evidence>
<reference evidence="9" key="1">
    <citation type="journal article" date="2019" name="Int. J. Syst. Evol. Microbiol.">
        <title>The Global Catalogue of Microorganisms (GCM) 10K type strain sequencing project: providing services to taxonomists for standard genome sequencing and annotation.</title>
        <authorList>
            <consortium name="The Broad Institute Genomics Platform"/>
            <consortium name="The Broad Institute Genome Sequencing Center for Infectious Disease"/>
            <person name="Wu L."/>
            <person name="Ma J."/>
        </authorList>
    </citation>
    <scope>NUCLEOTIDE SEQUENCE [LARGE SCALE GENOMIC DNA]</scope>
    <source>
        <strain evidence="9">JCM 4957</strain>
    </source>
</reference>
<evidence type="ECO:0000259" key="7">
    <source>
        <dbReference type="Pfam" id="PF12637"/>
    </source>
</evidence>
<evidence type="ECO:0000256" key="6">
    <source>
        <dbReference type="SAM" id="MobiDB-lite"/>
    </source>
</evidence>
<accession>A0ABQ2ZGP0</accession>
<name>A0ABQ2ZGP0_9ACTN</name>
<keyword evidence="4" id="KW-0547">Nucleotide-binding</keyword>